<dbReference type="PROSITE" id="PS50011">
    <property type="entry name" value="PROTEIN_KINASE_DOM"/>
    <property type="match status" value="1"/>
</dbReference>
<dbReference type="PANTHER" id="PTHR43895">
    <property type="entry name" value="CALCIUM/CALMODULIN-DEPENDENT PROTEIN KINASE KINASE-RELATED"/>
    <property type="match status" value="1"/>
</dbReference>
<dbReference type="EC" id="2.7.11.1" evidence="1"/>
<dbReference type="PROSITE" id="PS00107">
    <property type="entry name" value="PROTEIN_KINASE_ATP"/>
    <property type="match status" value="1"/>
</dbReference>
<evidence type="ECO:0000256" key="8">
    <source>
        <dbReference type="ARBA" id="ARBA00048679"/>
    </source>
</evidence>
<dbReference type="GO" id="GO:0035861">
    <property type="term" value="C:site of double-strand break"/>
    <property type="evidence" value="ECO:0007669"/>
    <property type="project" value="TreeGrafter"/>
</dbReference>
<proteinExistence type="predicted"/>
<name>A0A7R8CPV7_LEPSM</name>
<feature type="domain" description="Protein kinase" evidence="11">
    <location>
        <begin position="23"/>
        <end position="292"/>
    </location>
</feature>
<evidence type="ECO:0000256" key="3">
    <source>
        <dbReference type="ARBA" id="ARBA00022679"/>
    </source>
</evidence>
<feature type="binding site" evidence="9">
    <location>
        <position position="89"/>
    </location>
    <ligand>
        <name>ATP</name>
        <dbReference type="ChEBI" id="CHEBI:30616"/>
    </ligand>
</feature>
<evidence type="ECO:0000256" key="2">
    <source>
        <dbReference type="ARBA" id="ARBA00022527"/>
    </source>
</evidence>
<keyword evidence="2" id="KW-0723">Serine/threonine-protein kinase</keyword>
<keyword evidence="6 9" id="KW-0067">ATP-binding</keyword>
<evidence type="ECO:0000256" key="1">
    <source>
        <dbReference type="ARBA" id="ARBA00012513"/>
    </source>
</evidence>
<dbReference type="PROSITE" id="PS00108">
    <property type="entry name" value="PROTEIN_KINASE_ST"/>
    <property type="match status" value="1"/>
</dbReference>
<evidence type="ECO:0000313" key="13">
    <source>
        <dbReference type="Proteomes" id="UP000675881"/>
    </source>
</evidence>
<dbReference type="InterPro" id="IPR008271">
    <property type="entry name" value="Ser/Thr_kinase_AS"/>
</dbReference>
<dbReference type="Gene3D" id="1.10.510.10">
    <property type="entry name" value="Transferase(Phosphotransferase) domain 1"/>
    <property type="match status" value="1"/>
</dbReference>
<dbReference type="GO" id="GO:0005524">
    <property type="term" value="F:ATP binding"/>
    <property type="evidence" value="ECO:0007669"/>
    <property type="project" value="UniProtKB-UniRule"/>
</dbReference>
<dbReference type="SMART" id="SM00220">
    <property type="entry name" value="S_TKc"/>
    <property type="match status" value="1"/>
</dbReference>
<comment type="catalytic activity">
    <reaction evidence="7">
        <text>L-threonyl-[protein] + ATP = O-phospho-L-threonyl-[protein] + ADP + H(+)</text>
        <dbReference type="Rhea" id="RHEA:46608"/>
        <dbReference type="Rhea" id="RHEA-COMP:11060"/>
        <dbReference type="Rhea" id="RHEA-COMP:11605"/>
        <dbReference type="ChEBI" id="CHEBI:15378"/>
        <dbReference type="ChEBI" id="CHEBI:30013"/>
        <dbReference type="ChEBI" id="CHEBI:30616"/>
        <dbReference type="ChEBI" id="CHEBI:61977"/>
        <dbReference type="ChEBI" id="CHEBI:456216"/>
        <dbReference type="EC" id="2.7.11.1"/>
    </reaction>
</comment>
<gene>
    <name evidence="12" type="ORF">LSAA_7390</name>
</gene>
<dbReference type="GO" id="GO:0004674">
    <property type="term" value="F:protein serine/threonine kinase activity"/>
    <property type="evidence" value="ECO:0007669"/>
    <property type="project" value="UniProtKB-KW"/>
</dbReference>
<keyword evidence="5" id="KW-0418">Kinase</keyword>
<dbReference type="InterPro" id="IPR017441">
    <property type="entry name" value="Protein_kinase_ATP_BS"/>
</dbReference>
<evidence type="ECO:0000259" key="11">
    <source>
        <dbReference type="PROSITE" id="PS50011"/>
    </source>
</evidence>
<accession>A0A7R8CPV7</accession>
<dbReference type="AlphaFoldDB" id="A0A7R8CPV7"/>
<comment type="catalytic activity">
    <reaction evidence="8">
        <text>L-seryl-[protein] + ATP = O-phospho-L-seryl-[protein] + ADP + H(+)</text>
        <dbReference type="Rhea" id="RHEA:17989"/>
        <dbReference type="Rhea" id="RHEA-COMP:9863"/>
        <dbReference type="Rhea" id="RHEA-COMP:11604"/>
        <dbReference type="ChEBI" id="CHEBI:15378"/>
        <dbReference type="ChEBI" id="CHEBI:29999"/>
        <dbReference type="ChEBI" id="CHEBI:30616"/>
        <dbReference type="ChEBI" id="CHEBI:83421"/>
        <dbReference type="ChEBI" id="CHEBI:456216"/>
        <dbReference type="EC" id="2.7.11.1"/>
    </reaction>
</comment>
<evidence type="ECO:0000256" key="4">
    <source>
        <dbReference type="ARBA" id="ARBA00022741"/>
    </source>
</evidence>
<dbReference type="InterPro" id="IPR011009">
    <property type="entry name" value="Kinase-like_dom_sf"/>
</dbReference>
<evidence type="ECO:0000256" key="7">
    <source>
        <dbReference type="ARBA" id="ARBA00047899"/>
    </source>
</evidence>
<evidence type="ECO:0000313" key="12">
    <source>
        <dbReference type="EMBL" id="CAF2889772.1"/>
    </source>
</evidence>
<sequence>MADNGHYYDNDDGCARKSIFRKFVFLDKSYKEGFTERKKPVMEFTMDQETTMVKEFIEGWDLMQILGEGTFAEVKLLVNRSTGEACAVKEVDLSRAFLNKENDFIFLEYCSGGELFDRIEPDKGMPEFQAQGYFNQLIAGVEYLHVRGVAHRDIKPENLLLTDNDVLKISDFGMATVFRHKGEERSLERRCGTRPYMAPEILMKSNYSAEPSDIWSCGVVLVAMLAGAFIYFLPWDQPTPDQKEFASWRDQEIKIEPWNRVDNLPLSLLRKILTQHPSRRYTIAQIKNHIWVKKRFKDADGRLIAPTVISPPLKRIHGPNPMAERISASQPPLRERFQINEEESSFHHSPSSDFQNPSSSSDKNGRHYIFQARDMFTATQTGTQTQSSQTYFQKLVKRMTRFWISSKKTEDATEYLKSILGQLGYTSTYPERGIINCKTVDRRGGVLLFKVTIMECDGKVLVDMRLSRGCGLDFKKHFGKIRQNMSPIIEKTPIMFPSLLDIESMPGIPK</sequence>
<keyword evidence="3 12" id="KW-0808">Transferase</keyword>
<dbReference type="Pfam" id="PF00069">
    <property type="entry name" value="Pkinase"/>
    <property type="match status" value="1"/>
</dbReference>
<dbReference type="PANTHER" id="PTHR43895:SF32">
    <property type="entry name" value="SERINE_THREONINE-PROTEIN KINASE CHK1"/>
    <property type="match status" value="1"/>
</dbReference>
<dbReference type="GO" id="GO:0007095">
    <property type="term" value="P:mitotic G2 DNA damage checkpoint signaling"/>
    <property type="evidence" value="ECO:0007669"/>
    <property type="project" value="TreeGrafter"/>
</dbReference>
<reference evidence="12" key="1">
    <citation type="submission" date="2021-02" db="EMBL/GenBank/DDBJ databases">
        <authorList>
            <person name="Bekaert M."/>
        </authorList>
    </citation>
    <scope>NUCLEOTIDE SEQUENCE</scope>
    <source>
        <strain evidence="12">IoA-00</strain>
    </source>
</reference>
<dbReference type="GO" id="GO:0005737">
    <property type="term" value="C:cytoplasm"/>
    <property type="evidence" value="ECO:0007669"/>
    <property type="project" value="TreeGrafter"/>
</dbReference>
<evidence type="ECO:0000256" key="10">
    <source>
        <dbReference type="SAM" id="MobiDB-lite"/>
    </source>
</evidence>
<dbReference type="InterPro" id="IPR000719">
    <property type="entry name" value="Prot_kinase_dom"/>
</dbReference>
<evidence type="ECO:0000256" key="9">
    <source>
        <dbReference type="PROSITE-ProRule" id="PRU10141"/>
    </source>
</evidence>
<dbReference type="FunFam" id="1.10.510.10:FF:000301">
    <property type="entry name" value="Serine/threonine-protein kinase Chk1"/>
    <property type="match status" value="1"/>
</dbReference>
<protein>
    <recommendedName>
        <fullName evidence="1">non-specific serine/threonine protein kinase</fullName>
        <ecNumber evidence="1">2.7.11.1</ecNumber>
    </recommendedName>
</protein>
<evidence type="ECO:0000256" key="6">
    <source>
        <dbReference type="ARBA" id="ARBA00022840"/>
    </source>
</evidence>
<evidence type="ECO:0000256" key="5">
    <source>
        <dbReference type="ARBA" id="ARBA00022777"/>
    </source>
</evidence>
<keyword evidence="13" id="KW-1185">Reference proteome</keyword>
<dbReference type="SUPFAM" id="SSF56112">
    <property type="entry name" value="Protein kinase-like (PK-like)"/>
    <property type="match status" value="1"/>
</dbReference>
<dbReference type="OrthoDB" id="539158at2759"/>
<feature type="region of interest" description="Disordered" evidence="10">
    <location>
        <begin position="342"/>
        <end position="365"/>
    </location>
</feature>
<feature type="compositionally biased region" description="Low complexity" evidence="10">
    <location>
        <begin position="347"/>
        <end position="362"/>
    </location>
</feature>
<organism evidence="12 13">
    <name type="scientific">Lepeophtheirus salmonis</name>
    <name type="common">Salmon louse</name>
    <name type="synonym">Caligus salmonis</name>
    <dbReference type="NCBI Taxonomy" id="72036"/>
    <lineage>
        <taxon>Eukaryota</taxon>
        <taxon>Metazoa</taxon>
        <taxon>Ecdysozoa</taxon>
        <taxon>Arthropoda</taxon>
        <taxon>Crustacea</taxon>
        <taxon>Multicrustacea</taxon>
        <taxon>Hexanauplia</taxon>
        <taxon>Copepoda</taxon>
        <taxon>Siphonostomatoida</taxon>
        <taxon>Caligidae</taxon>
        <taxon>Lepeophtheirus</taxon>
    </lineage>
</organism>
<dbReference type="Proteomes" id="UP000675881">
    <property type="component" value="Chromosome 3"/>
</dbReference>
<keyword evidence="4 9" id="KW-0547">Nucleotide-binding</keyword>
<dbReference type="GO" id="GO:0005634">
    <property type="term" value="C:nucleus"/>
    <property type="evidence" value="ECO:0007669"/>
    <property type="project" value="TreeGrafter"/>
</dbReference>
<dbReference type="EMBL" id="HG994582">
    <property type="protein sequence ID" value="CAF2889772.1"/>
    <property type="molecule type" value="Genomic_DNA"/>
</dbReference>